<organism evidence="2 3">
    <name type="scientific">Neopusillimonas maritima</name>
    <dbReference type="NCBI Taxonomy" id="2026239"/>
    <lineage>
        <taxon>Bacteria</taxon>
        <taxon>Pseudomonadati</taxon>
        <taxon>Pseudomonadota</taxon>
        <taxon>Betaproteobacteria</taxon>
        <taxon>Burkholderiales</taxon>
        <taxon>Alcaligenaceae</taxon>
        <taxon>Neopusillimonas</taxon>
    </lineage>
</organism>
<feature type="domain" description="Nucleoside phosphorylase" evidence="1">
    <location>
        <begin position="23"/>
        <end position="162"/>
    </location>
</feature>
<dbReference type="Gene3D" id="3.40.50.1580">
    <property type="entry name" value="Nucleoside phosphorylase domain"/>
    <property type="match status" value="1"/>
</dbReference>
<dbReference type="OrthoDB" id="9792278at2"/>
<name>A0A3A1YSZ1_9BURK</name>
<proteinExistence type="predicted"/>
<dbReference type="Proteomes" id="UP000266206">
    <property type="component" value="Unassembled WGS sequence"/>
</dbReference>
<evidence type="ECO:0000313" key="3">
    <source>
        <dbReference type="Proteomes" id="UP000266206"/>
    </source>
</evidence>
<dbReference type="GO" id="GO:0005829">
    <property type="term" value="C:cytosol"/>
    <property type="evidence" value="ECO:0007669"/>
    <property type="project" value="TreeGrafter"/>
</dbReference>
<dbReference type="SUPFAM" id="SSF53167">
    <property type="entry name" value="Purine and uridine phosphorylases"/>
    <property type="match status" value="1"/>
</dbReference>
<dbReference type="PANTHER" id="PTHR46832">
    <property type="entry name" value="5'-METHYLTHIOADENOSINE/S-ADENOSYLHOMOCYSTEINE NUCLEOSIDASE"/>
    <property type="match status" value="1"/>
</dbReference>
<evidence type="ECO:0000259" key="1">
    <source>
        <dbReference type="Pfam" id="PF01048"/>
    </source>
</evidence>
<dbReference type="InterPro" id="IPR035994">
    <property type="entry name" value="Nucleoside_phosphorylase_sf"/>
</dbReference>
<dbReference type="EMBL" id="NQYH01000009">
    <property type="protein sequence ID" value="RIY40369.1"/>
    <property type="molecule type" value="Genomic_DNA"/>
</dbReference>
<dbReference type="AlphaFoldDB" id="A0A3A1YSZ1"/>
<gene>
    <name evidence="2" type="ORF">CJP73_10915</name>
</gene>
<reference evidence="2 3" key="1">
    <citation type="submission" date="2017-08" db="EMBL/GenBank/DDBJ databases">
        <title>Pusillimonas indicus sp. nov., a member of the family Alcaligenaceae isolated from surface seawater.</title>
        <authorList>
            <person name="Li J."/>
        </authorList>
    </citation>
    <scope>NUCLEOTIDE SEQUENCE [LARGE SCALE GENOMIC DNA]</scope>
    <source>
        <strain evidence="2 3">L52-1-41</strain>
    </source>
</reference>
<dbReference type="InterPro" id="IPR000845">
    <property type="entry name" value="Nucleoside_phosphorylase_d"/>
</dbReference>
<dbReference type="RefSeq" id="WP_119516456.1">
    <property type="nucleotide sequence ID" value="NZ_NQYH01000009.1"/>
</dbReference>
<dbReference type="PANTHER" id="PTHR46832:SF1">
    <property type="entry name" value="5'-METHYLTHIOADENOSINE_S-ADENOSYLHOMOCYSTEINE NUCLEOSIDASE"/>
    <property type="match status" value="1"/>
</dbReference>
<dbReference type="GO" id="GO:0008782">
    <property type="term" value="F:adenosylhomocysteine nucleosidase activity"/>
    <property type="evidence" value="ECO:0007669"/>
    <property type="project" value="TreeGrafter"/>
</dbReference>
<sequence length="184" mass="20040">MEKGIVIITAMPEELAQVHIPDNIAIYYSGIGKVNATIAAMKAIHEKAPSLIVNFGTAGSVQPGLLGLLPIRRALQRDVITTMAPRGHMPFCSRPQVYTSAVNGGYTCGTGDSFVTAPDPWFQESGIEVVDMELFAIAAVAHEHGVPWLSYKYVTDYADEKAVEIWQRGKHLGQQQFLDVLATL</sequence>
<accession>A0A3A1YSZ1</accession>
<protein>
    <submittedName>
        <fullName evidence="2">5'-methylthioadenosine nucleosidase</fullName>
    </submittedName>
</protein>
<dbReference type="GO" id="GO:0008930">
    <property type="term" value="F:methylthioadenosine nucleosidase activity"/>
    <property type="evidence" value="ECO:0007669"/>
    <property type="project" value="TreeGrafter"/>
</dbReference>
<evidence type="ECO:0000313" key="2">
    <source>
        <dbReference type="EMBL" id="RIY40369.1"/>
    </source>
</evidence>
<comment type="caution">
    <text evidence="2">The sequence shown here is derived from an EMBL/GenBank/DDBJ whole genome shotgun (WGS) entry which is preliminary data.</text>
</comment>
<dbReference type="GO" id="GO:0009116">
    <property type="term" value="P:nucleoside metabolic process"/>
    <property type="evidence" value="ECO:0007669"/>
    <property type="project" value="InterPro"/>
</dbReference>
<dbReference type="Pfam" id="PF01048">
    <property type="entry name" value="PNP_UDP_1"/>
    <property type="match status" value="1"/>
</dbReference>
<dbReference type="GO" id="GO:0019284">
    <property type="term" value="P:L-methionine salvage from S-adenosylmethionine"/>
    <property type="evidence" value="ECO:0007669"/>
    <property type="project" value="TreeGrafter"/>
</dbReference>